<dbReference type="SUPFAM" id="SSF53335">
    <property type="entry name" value="S-adenosyl-L-methionine-dependent methyltransferases"/>
    <property type="match status" value="1"/>
</dbReference>
<comment type="caution">
    <text evidence="1">Lacks conserved residue(s) required for the propagation of feature annotation.</text>
</comment>
<feature type="active site" description="Nucleophile" evidence="1">
    <location>
        <position position="6"/>
    </location>
</feature>
<dbReference type="GO" id="GO:0008173">
    <property type="term" value="F:RNA methyltransferase activity"/>
    <property type="evidence" value="ECO:0007669"/>
    <property type="project" value="InterPro"/>
</dbReference>
<evidence type="ECO:0000256" key="1">
    <source>
        <dbReference type="PROSITE-ProRule" id="PRU01023"/>
    </source>
</evidence>
<keyword evidence="3" id="KW-1185">Reference proteome</keyword>
<evidence type="ECO:0000313" key="3">
    <source>
        <dbReference type="Proteomes" id="UP000087171"/>
    </source>
</evidence>
<name>A0A3Q7XQS5_CICAR</name>
<dbReference type="AlphaFoldDB" id="A0A3Q7XQS5"/>
<organism evidence="3 4">
    <name type="scientific">Cicer arietinum</name>
    <name type="common">Chickpea</name>
    <name type="synonym">Garbanzo</name>
    <dbReference type="NCBI Taxonomy" id="3827"/>
    <lineage>
        <taxon>Eukaryota</taxon>
        <taxon>Viridiplantae</taxon>
        <taxon>Streptophyta</taxon>
        <taxon>Embryophyta</taxon>
        <taxon>Tracheophyta</taxon>
        <taxon>Spermatophyta</taxon>
        <taxon>Magnoliopsida</taxon>
        <taxon>eudicotyledons</taxon>
        <taxon>Gunneridae</taxon>
        <taxon>Pentapetalae</taxon>
        <taxon>rosids</taxon>
        <taxon>fabids</taxon>
        <taxon>Fabales</taxon>
        <taxon>Fabaceae</taxon>
        <taxon>Papilionoideae</taxon>
        <taxon>50 kb inversion clade</taxon>
        <taxon>NPAAA clade</taxon>
        <taxon>Hologalegina</taxon>
        <taxon>IRL clade</taxon>
        <taxon>Cicereae</taxon>
        <taxon>Cicer</taxon>
    </lineage>
</organism>
<dbReference type="GO" id="GO:0001510">
    <property type="term" value="P:RNA methylation"/>
    <property type="evidence" value="ECO:0007669"/>
    <property type="project" value="InterPro"/>
</dbReference>
<dbReference type="Proteomes" id="UP000087171">
    <property type="component" value="Unplaced"/>
</dbReference>
<dbReference type="STRING" id="3827.A0A3Q7XQS5"/>
<sequence>MVYSTCSMNPIENEDVVAEVLRRCGGSVELVDVSSELPQLIRRSSLKRWKVYDKGSWFVSSKDVVETKSLSIGFNDNKIN</sequence>
<keyword evidence="1" id="KW-0949">S-adenosyl-L-methionine</keyword>
<dbReference type="InterPro" id="IPR029063">
    <property type="entry name" value="SAM-dependent_MTases_sf"/>
</dbReference>
<feature type="domain" description="SAM-dependent MTase RsmB/NOP-type" evidence="2">
    <location>
        <begin position="1"/>
        <end position="65"/>
    </location>
</feature>
<reference evidence="4" key="1">
    <citation type="submission" date="2025-08" db="UniProtKB">
        <authorList>
            <consortium name="RefSeq"/>
        </authorList>
    </citation>
    <scope>IDENTIFICATION</scope>
    <source>
        <tissue evidence="4">Etiolated seedlings</tissue>
    </source>
</reference>
<protein>
    <submittedName>
        <fullName evidence="4">tRNA (Cytosine(34)-C(5))-methyltransferase-like</fullName>
    </submittedName>
</protein>
<keyword evidence="1" id="KW-0489">Methyltransferase</keyword>
<gene>
    <name evidence="4" type="primary">LOC113784131</name>
</gene>
<dbReference type="Gene3D" id="3.40.50.150">
    <property type="entry name" value="Vaccinia Virus protein VP39"/>
    <property type="match status" value="1"/>
</dbReference>
<accession>A0A3Q7XQS5</accession>
<evidence type="ECO:0000259" key="2">
    <source>
        <dbReference type="PROSITE" id="PS51686"/>
    </source>
</evidence>
<comment type="similarity">
    <text evidence="1">Belongs to the class I-like SAM-binding methyltransferase superfamily. RsmB/NOP family.</text>
</comment>
<keyword evidence="1" id="KW-0694">RNA-binding</keyword>
<dbReference type="InterPro" id="IPR001678">
    <property type="entry name" value="MeTrfase_RsmB-F_NOP2_dom"/>
</dbReference>
<dbReference type="PROSITE" id="PS51686">
    <property type="entry name" value="SAM_MT_RSMB_NOP"/>
    <property type="match status" value="1"/>
</dbReference>
<proteinExistence type="inferred from homology"/>
<dbReference type="PANTHER" id="PTHR22808">
    <property type="entry name" value="NCL1 YEAST -RELATED NOL1/NOP2/FMU SUN DOMAIN-CONTAINING"/>
    <property type="match status" value="1"/>
</dbReference>
<dbReference type="InterPro" id="IPR023267">
    <property type="entry name" value="RCMT"/>
</dbReference>
<dbReference type="PANTHER" id="PTHR22808:SF1">
    <property type="entry name" value="RNA CYTOSINE-C(5)-METHYLTRANSFERASE NSUN2-RELATED"/>
    <property type="match status" value="1"/>
</dbReference>
<evidence type="ECO:0000313" key="4">
    <source>
        <dbReference type="RefSeq" id="XP_027186091.1"/>
    </source>
</evidence>
<dbReference type="OrthoDB" id="6093671at2759"/>
<dbReference type="RefSeq" id="XP_027186091.1">
    <property type="nucleotide sequence ID" value="XM_027330290.1"/>
</dbReference>
<dbReference type="GO" id="GO:0003723">
    <property type="term" value="F:RNA binding"/>
    <property type="evidence" value="ECO:0007669"/>
    <property type="project" value="UniProtKB-UniRule"/>
</dbReference>
<keyword evidence="1" id="KW-0808">Transferase</keyword>